<reference evidence="3 4" key="1">
    <citation type="submission" date="2016-10" db="EMBL/GenBank/DDBJ databases">
        <authorList>
            <person name="de Groot N.N."/>
        </authorList>
    </citation>
    <scope>NUCLEOTIDE SEQUENCE [LARGE SCALE GENOMIC DNA]</scope>
    <source>
        <strain evidence="3 4">IBRC-M 10780</strain>
    </source>
</reference>
<dbReference type="InterPro" id="IPR040764">
    <property type="entry name" value="CvfB_WH"/>
</dbReference>
<dbReference type="InterPro" id="IPR012340">
    <property type="entry name" value="NA-bd_OB-fold"/>
</dbReference>
<dbReference type="Pfam" id="PF13509">
    <property type="entry name" value="S1_2"/>
    <property type="match status" value="1"/>
</dbReference>
<dbReference type="PIRSF" id="PIRSF012524">
    <property type="entry name" value="YitL_S1"/>
    <property type="match status" value="1"/>
</dbReference>
<feature type="domain" description="S1 motif" evidence="2">
    <location>
        <begin position="154"/>
        <end position="214"/>
    </location>
</feature>
<dbReference type="InterPro" id="IPR014464">
    <property type="entry name" value="CvfB_fam"/>
</dbReference>
<dbReference type="Pfam" id="PF21191">
    <property type="entry name" value="CvfB_1st"/>
    <property type="match status" value="1"/>
</dbReference>
<accession>A0A1I0FNW1</accession>
<protein>
    <recommendedName>
        <fullName evidence="2">S1 motif domain-containing protein</fullName>
    </recommendedName>
</protein>
<proteinExistence type="inferred from homology"/>
<dbReference type="GO" id="GO:0003676">
    <property type="term" value="F:nucleic acid binding"/>
    <property type="evidence" value="ECO:0007669"/>
    <property type="project" value="InterPro"/>
</dbReference>
<dbReference type="Proteomes" id="UP000198618">
    <property type="component" value="Unassembled WGS sequence"/>
</dbReference>
<dbReference type="InterPro" id="IPR039566">
    <property type="entry name" value="CvfB_S1_st"/>
</dbReference>
<dbReference type="Pfam" id="PF17783">
    <property type="entry name" value="WHD_CvfB"/>
    <property type="match status" value="1"/>
</dbReference>
<dbReference type="OrthoDB" id="9801597at2"/>
<keyword evidence="4" id="KW-1185">Reference proteome</keyword>
<dbReference type="Gene3D" id="2.40.50.140">
    <property type="entry name" value="Nucleic acid-binding proteins"/>
    <property type="match status" value="2"/>
</dbReference>
<sequence>MQTLPIGTIQTMHVSRKIDTGYVLQKDMQEVLLHQNETETELDIEQDVDVFLYQDKKGNTIATTKLPSIVMDTYGWADVVEVIPNLGAFVDIGTTKQILVSKDDLPLLEQVWPAEGDKLYVTLGKDRKERLLAIPATDGVIGRIYEVAPVELLNKEITGRVYHTSKEGSALITEENYRGFIHHTERKEEPRLGELVQGRVIEVKDDGTLNVSLRPLKQHGMVYDAEEILTHIKNSGGVIPFSDKSDPEDIRGTFNISKAAFKRALGKLMKEGKIEQRDGNTYLKE</sequence>
<evidence type="ECO:0000259" key="2">
    <source>
        <dbReference type="PROSITE" id="PS50126"/>
    </source>
</evidence>
<dbReference type="PANTHER" id="PTHR37296">
    <property type="entry name" value="CONSERVED VIRULENCE FACTOR B"/>
    <property type="match status" value="1"/>
</dbReference>
<name>A0A1I0FNW1_9BACI</name>
<dbReference type="InterPro" id="IPR036388">
    <property type="entry name" value="WH-like_DNA-bd_sf"/>
</dbReference>
<evidence type="ECO:0000313" key="4">
    <source>
        <dbReference type="Proteomes" id="UP000198618"/>
    </source>
</evidence>
<dbReference type="PROSITE" id="PS50126">
    <property type="entry name" value="S1"/>
    <property type="match status" value="1"/>
</dbReference>
<evidence type="ECO:0000313" key="3">
    <source>
        <dbReference type="EMBL" id="SET59770.1"/>
    </source>
</evidence>
<dbReference type="PANTHER" id="PTHR37296:SF1">
    <property type="entry name" value="CONSERVED VIRULENCE FACTOR B"/>
    <property type="match status" value="1"/>
</dbReference>
<gene>
    <name evidence="3" type="ORF">SAMN05216389_11652</name>
</gene>
<dbReference type="EMBL" id="FOHE01000016">
    <property type="protein sequence ID" value="SET59770.1"/>
    <property type="molecule type" value="Genomic_DNA"/>
</dbReference>
<comment type="similarity">
    <text evidence="1">Belongs to the CvfB family.</text>
</comment>
<dbReference type="Gene3D" id="1.10.10.10">
    <property type="entry name" value="Winged helix-like DNA-binding domain superfamily/Winged helix DNA-binding domain"/>
    <property type="match status" value="1"/>
</dbReference>
<dbReference type="Pfam" id="PF21543">
    <property type="entry name" value="CvfB_2nd"/>
    <property type="match status" value="1"/>
</dbReference>
<dbReference type="InterPro" id="IPR048588">
    <property type="entry name" value="CvfB_S1_2nd"/>
</dbReference>
<organism evidence="3 4">
    <name type="scientific">Oceanobacillus limi</name>
    <dbReference type="NCBI Taxonomy" id="930131"/>
    <lineage>
        <taxon>Bacteria</taxon>
        <taxon>Bacillati</taxon>
        <taxon>Bacillota</taxon>
        <taxon>Bacilli</taxon>
        <taxon>Bacillales</taxon>
        <taxon>Bacillaceae</taxon>
        <taxon>Oceanobacillus</taxon>
    </lineage>
</organism>
<dbReference type="RefSeq" id="WP_090871410.1">
    <property type="nucleotide sequence ID" value="NZ_FOHE01000016.1"/>
</dbReference>
<evidence type="ECO:0000256" key="1">
    <source>
        <dbReference type="PIRNR" id="PIRNR012524"/>
    </source>
</evidence>
<dbReference type="InterPro" id="IPR003029">
    <property type="entry name" value="S1_domain"/>
</dbReference>
<dbReference type="AlphaFoldDB" id="A0A1I0FNW1"/>
<dbReference type="InterPro" id="IPR048587">
    <property type="entry name" value="CvfB_S1_3rd"/>
</dbReference>